<keyword evidence="3" id="KW-0520">NAD</keyword>
<dbReference type="Gene3D" id="3.40.50.720">
    <property type="entry name" value="NAD(P)-binding Rossmann-like Domain"/>
    <property type="match status" value="1"/>
</dbReference>
<dbReference type="CDD" id="cd05233">
    <property type="entry name" value="SDR_c"/>
    <property type="match status" value="1"/>
</dbReference>
<reference evidence="5 6" key="1">
    <citation type="submission" date="2018-10" db="EMBL/GenBank/DDBJ databases">
        <title>Marmoricola sp. 4Q3S-7 whole genome shotgun sequence.</title>
        <authorList>
            <person name="Li F."/>
        </authorList>
    </citation>
    <scope>NUCLEOTIDE SEQUENCE [LARGE SCALE GENOMIC DNA]</scope>
    <source>
        <strain evidence="5 6">4Q3S-7</strain>
    </source>
</reference>
<dbReference type="NCBIfam" id="TIGR03971">
    <property type="entry name" value="SDR_subfam_1"/>
    <property type="match status" value="1"/>
</dbReference>
<evidence type="ECO:0000313" key="5">
    <source>
        <dbReference type="EMBL" id="RLV47448.1"/>
    </source>
</evidence>
<dbReference type="PROSITE" id="PS00061">
    <property type="entry name" value="ADH_SHORT"/>
    <property type="match status" value="1"/>
</dbReference>
<dbReference type="PANTHER" id="PTHR42760:SF133">
    <property type="entry name" value="3-OXOACYL-[ACYL-CARRIER-PROTEIN] REDUCTASE"/>
    <property type="match status" value="1"/>
</dbReference>
<proteinExistence type="inferred from homology"/>
<protein>
    <submittedName>
        <fullName evidence="5">NAD(P)-dependent oxidoreductase</fullName>
    </submittedName>
</protein>
<comment type="similarity">
    <text evidence="1 4">Belongs to the short-chain dehydrogenases/reductases (SDR) family.</text>
</comment>
<evidence type="ECO:0000256" key="4">
    <source>
        <dbReference type="RuleBase" id="RU000363"/>
    </source>
</evidence>
<keyword evidence="2" id="KW-0560">Oxidoreductase</keyword>
<dbReference type="InterPro" id="IPR036291">
    <property type="entry name" value="NAD(P)-bd_dom_sf"/>
</dbReference>
<evidence type="ECO:0000256" key="3">
    <source>
        <dbReference type="ARBA" id="ARBA00023027"/>
    </source>
</evidence>
<evidence type="ECO:0000256" key="2">
    <source>
        <dbReference type="ARBA" id="ARBA00023002"/>
    </source>
</evidence>
<dbReference type="OrthoDB" id="517007at2"/>
<dbReference type="PRINTS" id="PR00080">
    <property type="entry name" value="SDRFAMILY"/>
</dbReference>
<dbReference type="SUPFAM" id="SSF51735">
    <property type="entry name" value="NAD(P)-binding Rossmann-fold domains"/>
    <property type="match status" value="1"/>
</dbReference>
<comment type="caution">
    <text evidence="5">The sequence shown here is derived from an EMBL/GenBank/DDBJ whole genome shotgun (WGS) entry which is preliminary data.</text>
</comment>
<dbReference type="FunFam" id="3.40.50.720:FF:000084">
    <property type="entry name" value="Short-chain dehydrogenase reductase"/>
    <property type="match status" value="1"/>
</dbReference>
<dbReference type="RefSeq" id="WP_121806951.1">
    <property type="nucleotide sequence ID" value="NZ_RDBE01000010.1"/>
</dbReference>
<dbReference type="InterPro" id="IPR023985">
    <property type="entry name" value="SDR_subfam_1"/>
</dbReference>
<name>A0A3L8NZC3_9ACTN</name>
<evidence type="ECO:0000256" key="1">
    <source>
        <dbReference type="ARBA" id="ARBA00006484"/>
    </source>
</evidence>
<dbReference type="Proteomes" id="UP000281708">
    <property type="component" value="Unassembled WGS sequence"/>
</dbReference>
<sequence length="276" mass="29477">MRFPGRVVLVTGGARGQGRSHAVAFAREGADVVVCDLCDDLGTSYPSSTVADLEETRRLVEAVGGRCLAVRADVREPAQLRALVARARTELGPVDVLVANAGILDNARIEELDPVRFDHVLATNLGGVFHAIQAVLPDMLERRAGQIVAISSMAGRRAYGRAAHYTASKWGVIGLAKDVALDLAPFGITVNVVCPASVNTVMAVNDHLVHAFLPDREEPTLEEFEAEMAKLHPQQVPWVEPEDVSAAVLFLASPEARHITGEVMTVSAGMMAQNSS</sequence>
<dbReference type="PRINTS" id="PR00081">
    <property type="entry name" value="GDHRDH"/>
</dbReference>
<gene>
    <name evidence="5" type="ORF">D9V37_14690</name>
</gene>
<organism evidence="5 6">
    <name type="scientific">Nocardioides mangrovicus</name>
    <dbReference type="NCBI Taxonomy" id="2478913"/>
    <lineage>
        <taxon>Bacteria</taxon>
        <taxon>Bacillati</taxon>
        <taxon>Actinomycetota</taxon>
        <taxon>Actinomycetes</taxon>
        <taxon>Propionibacteriales</taxon>
        <taxon>Nocardioidaceae</taxon>
        <taxon>Nocardioides</taxon>
    </lineage>
</organism>
<dbReference type="InterPro" id="IPR002347">
    <property type="entry name" value="SDR_fam"/>
</dbReference>
<dbReference type="AlphaFoldDB" id="A0A3L8NZC3"/>
<keyword evidence="6" id="KW-1185">Reference proteome</keyword>
<dbReference type="GO" id="GO:0016616">
    <property type="term" value="F:oxidoreductase activity, acting on the CH-OH group of donors, NAD or NADP as acceptor"/>
    <property type="evidence" value="ECO:0007669"/>
    <property type="project" value="TreeGrafter"/>
</dbReference>
<dbReference type="Pfam" id="PF00106">
    <property type="entry name" value="adh_short"/>
    <property type="match status" value="1"/>
</dbReference>
<dbReference type="EMBL" id="RDBE01000010">
    <property type="protein sequence ID" value="RLV47448.1"/>
    <property type="molecule type" value="Genomic_DNA"/>
</dbReference>
<dbReference type="PANTHER" id="PTHR42760">
    <property type="entry name" value="SHORT-CHAIN DEHYDROGENASES/REDUCTASES FAMILY MEMBER"/>
    <property type="match status" value="1"/>
</dbReference>
<dbReference type="InterPro" id="IPR020904">
    <property type="entry name" value="Sc_DH/Rdtase_CS"/>
</dbReference>
<accession>A0A3L8NZC3</accession>
<evidence type="ECO:0000313" key="6">
    <source>
        <dbReference type="Proteomes" id="UP000281708"/>
    </source>
</evidence>